<evidence type="ECO:0000313" key="1">
    <source>
        <dbReference type="EMBL" id="KAI7728091.1"/>
    </source>
</evidence>
<keyword evidence="2" id="KW-1185">Reference proteome</keyword>
<dbReference type="Proteomes" id="UP001206925">
    <property type="component" value="Unassembled WGS sequence"/>
</dbReference>
<dbReference type="EMBL" id="JAMZMK010011274">
    <property type="protein sequence ID" value="KAI7728091.1"/>
    <property type="molecule type" value="Genomic_DNA"/>
</dbReference>
<accession>A0AAD5BTD2</accession>
<feature type="non-terminal residue" evidence="1">
    <location>
        <position position="1"/>
    </location>
</feature>
<reference evidence="1" key="1">
    <citation type="submission" date="2022-06" db="EMBL/GenBank/DDBJ databases">
        <title>Uncovering the hologenomic basis of an extraordinary plant invasion.</title>
        <authorList>
            <person name="Bieker V.C."/>
            <person name="Martin M.D."/>
            <person name="Gilbert T."/>
            <person name="Hodgins K."/>
            <person name="Battlay P."/>
            <person name="Petersen B."/>
            <person name="Wilson J."/>
        </authorList>
    </citation>
    <scope>NUCLEOTIDE SEQUENCE</scope>
    <source>
        <strain evidence="1">AA19_3_7</strain>
        <tissue evidence="1">Leaf</tissue>
    </source>
</reference>
<dbReference type="AlphaFoldDB" id="A0AAD5BTD2"/>
<protein>
    <submittedName>
        <fullName evidence="1">Uncharacterized protein</fullName>
    </submittedName>
</protein>
<name>A0AAD5BTD2_AMBAR</name>
<gene>
    <name evidence="1" type="ORF">M8C21_030640</name>
</gene>
<sequence length="132" mass="14508">NDNGNLIPSFITVTCNLMVHRPPPPIYSTSSSTSSTTTSAGTLIVVKNLESDNPNTCFSNSSSNASFWTSEVDTRMIQMKLRIWCHDIATVMLEVVKTKLSMVMTAGCRQNGEQYARKIWEEMADAIGVGKV</sequence>
<comment type="caution">
    <text evidence="1">The sequence shown here is derived from an EMBL/GenBank/DDBJ whole genome shotgun (WGS) entry which is preliminary data.</text>
</comment>
<evidence type="ECO:0000313" key="2">
    <source>
        <dbReference type="Proteomes" id="UP001206925"/>
    </source>
</evidence>
<proteinExistence type="predicted"/>
<organism evidence="1 2">
    <name type="scientific">Ambrosia artemisiifolia</name>
    <name type="common">Common ragweed</name>
    <dbReference type="NCBI Taxonomy" id="4212"/>
    <lineage>
        <taxon>Eukaryota</taxon>
        <taxon>Viridiplantae</taxon>
        <taxon>Streptophyta</taxon>
        <taxon>Embryophyta</taxon>
        <taxon>Tracheophyta</taxon>
        <taxon>Spermatophyta</taxon>
        <taxon>Magnoliopsida</taxon>
        <taxon>eudicotyledons</taxon>
        <taxon>Gunneridae</taxon>
        <taxon>Pentapetalae</taxon>
        <taxon>asterids</taxon>
        <taxon>campanulids</taxon>
        <taxon>Asterales</taxon>
        <taxon>Asteraceae</taxon>
        <taxon>Asteroideae</taxon>
        <taxon>Heliantheae alliance</taxon>
        <taxon>Heliantheae</taxon>
        <taxon>Ambrosia</taxon>
    </lineage>
</organism>